<dbReference type="Proteomes" id="UP000199306">
    <property type="component" value="Unassembled WGS sequence"/>
</dbReference>
<dbReference type="SUPFAM" id="SSF48371">
    <property type="entry name" value="ARM repeat"/>
    <property type="match status" value="1"/>
</dbReference>
<keyword evidence="2" id="KW-1185">Reference proteome</keyword>
<dbReference type="InterPro" id="IPR016024">
    <property type="entry name" value="ARM-type_fold"/>
</dbReference>
<name>A0A1I5VR84_9BACT</name>
<protein>
    <submittedName>
        <fullName evidence="1">3-methyladenine DNA glycosylase AlkD</fullName>
    </submittedName>
</protein>
<dbReference type="EMBL" id="FOXH01000010">
    <property type="protein sequence ID" value="SFQ10005.1"/>
    <property type="molecule type" value="Genomic_DNA"/>
</dbReference>
<dbReference type="Pfam" id="PF08713">
    <property type="entry name" value="DNA_alkylation"/>
    <property type="match status" value="1"/>
</dbReference>
<dbReference type="PANTHER" id="PTHR34070">
    <property type="entry name" value="ARMADILLO-TYPE FOLD"/>
    <property type="match status" value="1"/>
</dbReference>
<reference evidence="1 2" key="1">
    <citation type="submission" date="2016-10" db="EMBL/GenBank/DDBJ databases">
        <authorList>
            <person name="de Groot N.N."/>
        </authorList>
    </citation>
    <scope>NUCLEOTIDE SEQUENCE [LARGE SCALE GENOMIC DNA]</scope>
    <source>
        <strain evidence="2">E92,LMG 26720,CCM 7988</strain>
    </source>
</reference>
<gene>
    <name evidence="1" type="ORF">SAMN04515674_11015</name>
</gene>
<dbReference type="Gene3D" id="1.20.1660.10">
    <property type="entry name" value="Hypothetical protein (EF3068)"/>
    <property type="match status" value="1"/>
</dbReference>
<dbReference type="OrthoDB" id="1117222at2"/>
<dbReference type="PANTHER" id="PTHR34070:SF1">
    <property type="entry name" value="DNA ALKYLATION REPAIR PROTEIN"/>
    <property type="match status" value="1"/>
</dbReference>
<accession>A0A1I5VR84</accession>
<sequence>MTYIEKVKKSFSDNSDPVLAVGMKQYMRNLFEFLGIRSPIRSALSKPLLNEFRDLSQFEVISKGLWVLPEREYQYFTIDFLIKSKKFWKREHILLFEELIVSKSWWDTVDGLASNVIGEYFKRFPEEILPVTEKWMESGNIWLQRTCLIFQLKYGAKTDSRLLFSYCIDLMSSNEFFIQKAIGWSLRQYAKKEPEAVRDFVVDHPLKPLSRREALKHIPK</sequence>
<dbReference type="AlphaFoldDB" id="A0A1I5VR84"/>
<dbReference type="InterPro" id="IPR014825">
    <property type="entry name" value="DNA_alkylation"/>
</dbReference>
<evidence type="ECO:0000313" key="2">
    <source>
        <dbReference type="Proteomes" id="UP000199306"/>
    </source>
</evidence>
<dbReference type="Gene3D" id="1.25.40.290">
    <property type="entry name" value="ARM repeat domains"/>
    <property type="match status" value="1"/>
</dbReference>
<dbReference type="CDD" id="cd07064">
    <property type="entry name" value="AlkD_like_1"/>
    <property type="match status" value="1"/>
</dbReference>
<proteinExistence type="predicted"/>
<organism evidence="1 2">
    <name type="scientific">Pseudarcicella hirudinis</name>
    <dbReference type="NCBI Taxonomy" id="1079859"/>
    <lineage>
        <taxon>Bacteria</taxon>
        <taxon>Pseudomonadati</taxon>
        <taxon>Bacteroidota</taxon>
        <taxon>Cytophagia</taxon>
        <taxon>Cytophagales</taxon>
        <taxon>Flectobacillaceae</taxon>
        <taxon>Pseudarcicella</taxon>
    </lineage>
</organism>
<evidence type="ECO:0000313" key="1">
    <source>
        <dbReference type="EMBL" id="SFQ10005.1"/>
    </source>
</evidence>
<dbReference type="RefSeq" id="WP_092018227.1">
    <property type="nucleotide sequence ID" value="NZ_FOXH01000010.1"/>
</dbReference>